<feature type="chain" id="PRO_5026734569" evidence="2">
    <location>
        <begin position="21"/>
        <end position="181"/>
    </location>
</feature>
<evidence type="ECO:0000256" key="1">
    <source>
        <dbReference type="SAM" id="Phobius"/>
    </source>
</evidence>
<organism evidence="3">
    <name type="scientific">uncultured Adhaeribacter sp</name>
    <dbReference type="NCBI Taxonomy" id="448109"/>
    <lineage>
        <taxon>Bacteria</taxon>
        <taxon>Pseudomonadati</taxon>
        <taxon>Bacteroidota</taxon>
        <taxon>Cytophagia</taxon>
        <taxon>Cytophagales</taxon>
        <taxon>Hymenobacteraceae</taxon>
        <taxon>Adhaeribacter</taxon>
        <taxon>environmental samples</taxon>
    </lineage>
</organism>
<feature type="transmembrane region" description="Helical" evidence="1">
    <location>
        <begin position="152"/>
        <end position="169"/>
    </location>
</feature>
<dbReference type="EMBL" id="CADCTJ010000217">
    <property type="protein sequence ID" value="CAA9224343.1"/>
    <property type="molecule type" value="Genomic_DNA"/>
</dbReference>
<dbReference type="AlphaFoldDB" id="A0A6J4HI79"/>
<protein>
    <submittedName>
        <fullName evidence="3">Uncharacterized protein</fullName>
    </submittedName>
</protein>
<keyword evidence="1" id="KW-1133">Transmembrane helix</keyword>
<keyword evidence="2" id="KW-0732">Signal</keyword>
<gene>
    <name evidence="3" type="ORF">AVDCRST_MAG95-691</name>
</gene>
<evidence type="ECO:0000313" key="3">
    <source>
        <dbReference type="EMBL" id="CAA9224343.1"/>
    </source>
</evidence>
<feature type="signal peptide" evidence="2">
    <location>
        <begin position="1"/>
        <end position="20"/>
    </location>
</feature>
<name>A0A6J4HI79_9BACT</name>
<evidence type="ECO:0000256" key="2">
    <source>
        <dbReference type="SAM" id="SignalP"/>
    </source>
</evidence>
<sequence length="181" mass="21042">MKYSLLMVGLFITLRVSATAPDDSLRTLLTQREQAIRDYQYYNEQNSNFWGKKSKKDLLRIIDTLKEIIRKDTDIINTIKASTLRQAAAATVQQSRLQEQVKDDQVVITDNLYALKSQLANLQNLQKVRQRQITELKEEASQVKQRQTTRDFLITLAVVLILGLLLYIFKLRRKLELLMGK</sequence>
<keyword evidence="1" id="KW-0472">Membrane</keyword>
<accession>A0A6J4HI79</accession>
<keyword evidence="1" id="KW-0812">Transmembrane</keyword>
<proteinExistence type="predicted"/>
<reference evidence="3" key="1">
    <citation type="submission" date="2020-02" db="EMBL/GenBank/DDBJ databases">
        <authorList>
            <person name="Meier V. D."/>
        </authorList>
    </citation>
    <scope>NUCLEOTIDE SEQUENCE</scope>
    <source>
        <strain evidence="3">AVDCRST_MAG95</strain>
    </source>
</reference>